<dbReference type="GeneTree" id="ENSGT00940000179415"/>
<organism evidence="2 3">
    <name type="scientific">Oryzias sinensis</name>
    <name type="common">Chinese medaka</name>
    <dbReference type="NCBI Taxonomy" id="183150"/>
    <lineage>
        <taxon>Eukaryota</taxon>
        <taxon>Metazoa</taxon>
        <taxon>Chordata</taxon>
        <taxon>Craniata</taxon>
        <taxon>Vertebrata</taxon>
        <taxon>Euteleostomi</taxon>
        <taxon>Actinopterygii</taxon>
        <taxon>Neopterygii</taxon>
        <taxon>Teleostei</taxon>
        <taxon>Neoteleostei</taxon>
        <taxon>Acanthomorphata</taxon>
        <taxon>Ovalentaria</taxon>
        <taxon>Atherinomorphae</taxon>
        <taxon>Beloniformes</taxon>
        <taxon>Adrianichthyidae</taxon>
        <taxon>Oryziinae</taxon>
        <taxon>Oryzias</taxon>
    </lineage>
</organism>
<feature type="domain" description="Kazal-like" evidence="1">
    <location>
        <begin position="28"/>
        <end position="74"/>
    </location>
</feature>
<accession>A0A8C7YBM9</accession>
<name>A0A8C7YBM9_9TELE</name>
<dbReference type="InterPro" id="IPR036058">
    <property type="entry name" value="Kazal_dom_sf"/>
</dbReference>
<dbReference type="Pfam" id="PF07648">
    <property type="entry name" value="Kazal_2"/>
    <property type="match status" value="1"/>
</dbReference>
<evidence type="ECO:0000259" key="1">
    <source>
        <dbReference type="PROSITE" id="PS51465"/>
    </source>
</evidence>
<dbReference type="PROSITE" id="PS51465">
    <property type="entry name" value="KAZAL_2"/>
    <property type="match status" value="1"/>
</dbReference>
<reference evidence="2" key="1">
    <citation type="submission" date="2025-08" db="UniProtKB">
        <authorList>
            <consortium name="Ensembl"/>
        </authorList>
    </citation>
    <scope>IDENTIFICATION</scope>
</reference>
<dbReference type="CDD" id="cd00104">
    <property type="entry name" value="KAZAL_FS"/>
    <property type="match status" value="1"/>
</dbReference>
<dbReference type="Proteomes" id="UP000694383">
    <property type="component" value="Unplaced"/>
</dbReference>
<dbReference type="SUPFAM" id="SSF100895">
    <property type="entry name" value="Kazal-type serine protease inhibitors"/>
    <property type="match status" value="1"/>
</dbReference>
<reference evidence="2" key="2">
    <citation type="submission" date="2025-09" db="UniProtKB">
        <authorList>
            <consortium name="Ensembl"/>
        </authorList>
    </citation>
    <scope>IDENTIFICATION</scope>
</reference>
<proteinExistence type="predicted"/>
<dbReference type="InterPro" id="IPR002350">
    <property type="entry name" value="Kazal_dom"/>
</dbReference>
<evidence type="ECO:0000313" key="3">
    <source>
        <dbReference type="Proteomes" id="UP000694383"/>
    </source>
</evidence>
<sequence length="84" mass="9914">MIHVFVFIDPCKDAENSLNVLCRVEALTRRPLLYSPPESCPPDDDPLCASDGHTYPNECHMTSRWTRRSLDCWAGFWFWFWLCF</sequence>
<dbReference type="Ensembl" id="ENSOSIT00000026600.1">
    <property type="protein sequence ID" value="ENSOSIP00000025213.1"/>
    <property type="gene ID" value="ENSOSIG00000013219.1"/>
</dbReference>
<protein>
    <recommendedName>
        <fullName evidence="1">Kazal-like domain-containing protein</fullName>
    </recommendedName>
</protein>
<dbReference type="AlphaFoldDB" id="A0A8C7YBM9"/>
<evidence type="ECO:0000313" key="2">
    <source>
        <dbReference type="Ensembl" id="ENSOSIP00000025213.1"/>
    </source>
</evidence>
<dbReference type="Gene3D" id="3.30.60.30">
    <property type="match status" value="1"/>
</dbReference>
<keyword evidence="3" id="KW-1185">Reference proteome</keyword>